<gene>
    <name evidence="1" type="ORF">E2C01_004091</name>
</gene>
<reference evidence="1 2" key="1">
    <citation type="submission" date="2019-05" db="EMBL/GenBank/DDBJ databases">
        <title>Another draft genome of Portunus trituberculatus and its Hox gene families provides insights of decapod evolution.</title>
        <authorList>
            <person name="Jeong J.-H."/>
            <person name="Song I."/>
            <person name="Kim S."/>
            <person name="Choi T."/>
            <person name="Kim D."/>
            <person name="Ryu S."/>
            <person name="Kim W."/>
        </authorList>
    </citation>
    <scope>NUCLEOTIDE SEQUENCE [LARGE SCALE GENOMIC DNA]</scope>
    <source>
        <tissue evidence="1">Muscle</tissue>
    </source>
</reference>
<proteinExistence type="predicted"/>
<sequence length="121" mass="13458">MTEGLICRIFRWLPHCFYCLHCVPQLECPQNPSCLQKTAVSGRPSRRPSTLKVPPALTAHRTSCPDVPLLTLHPALLRLGGCSHPRTGQSDTRLDIECQPSPWLLPMTDVMDSSGVFMTHP</sequence>
<name>A0A5B7CQF6_PORTR</name>
<protein>
    <submittedName>
        <fullName evidence="1">Uncharacterized protein</fullName>
    </submittedName>
</protein>
<keyword evidence="2" id="KW-1185">Reference proteome</keyword>
<dbReference type="AlphaFoldDB" id="A0A5B7CQF6"/>
<dbReference type="EMBL" id="VSRR010000162">
    <property type="protein sequence ID" value="MPC11425.1"/>
    <property type="molecule type" value="Genomic_DNA"/>
</dbReference>
<evidence type="ECO:0000313" key="2">
    <source>
        <dbReference type="Proteomes" id="UP000324222"/>
    </source>
</evidence>
<dbReference type="Proteomes" id="UP000324222">
    <property type="component" value="Unassembled WGS sequence"/>
</dbReference>
<comment type="caution">
    <text evidence="1">The sequence shown here is derived from an EMBL/GenBank/DDBJ whole genome shotgun (WGS) entry which is preliminary data.</text>
</comment>
<accession>A0A5B7CQF6</accession>
<evidence type="ECO:0000313" key="1">
    <source>
        <dbReference type="EMBL" id="MPC11425.1"/>
    </source>
</evidence>
<organism evidence="1 2">
    <name type="scientific">Portunus trituberculatus</name>
    <name type="common">Swimming crab</name>
    <name type="synonym">Neptunus trituberculatus</name>
    <dbReference type="NCBI Taxonomy" id="210409"/>
    <lineage>
        <taxon>Eukaryota</taxon>
        <taxon>Metazoa</taxon>
        <taxon>Ecdysozoa</taxon>
        <taxon>Arthropoda</taxon>
        <taxon>Crustacea</taxon>
        <taxon>Multicrustacea</taxon>
        <taxon>Malacostraca</taxon>
        <taxon>Eumalacostraca</taxon>
        <taxon>Eucarida</taxon>
        <taxon>Decapoda</taxon>
        <taxon>Pleocyemata</taxon>
        <taxon>Brachyura</taxon>
        <taxon>Eubrachyura</taxon>
        <taxon>Portunoidea</taxon>
        <taxon>Portunidae</taxon>
        <taxon>Portuninae</taxon>
        <taxon>Portunus</taxon>
    </lineage>
</organism>